<evidence type="ECO:0000256" key="1">
    <source>
        <dbReference type="SAM" id="Phobius"/>
    </source>
</evidence>
<evidence type="ECO:0000313" key="2">
    <source>
        <dbReference type="EMBL" id="QRN54578.1"/>
    </source>
</evidence>
<keyword evidence="1" id="KW-0812">Transmembrane</keyword>
<dbReference type="EMBL" id="CP064030">
    <property type="protein sequence ID" value="QRN54578.1"/>
    <property type="molecule type" value="Genomic_DNA"/>
</dbReference>
<dbReference type="RefSeq" id="WP_188797679.1">
    <property type="nucleotide sequence ID" value="NZ_BMIZ01000001.1"/>
</dbReference>
<sequence>MTHSPQPPHDPVDEREWTLQERALQAERFGLGPEDDAKLQRYRAVTRALREPLDLQLPDDFAIQMALRVKRRSASDRQPELWLSSVLLGALCAMMVGLAVMCGPEWLQLGQAAVKSYQLTNPWLLALVACMVLPAVLGKLTPHHNPPHHHGLR</sequence>
<feature type="transmembrane region" description="Helical" evidence="1">
    <location>
        <begin position="81"/>
        <end position="101"/>
    </location>
</feature>
<accession>A0ABX7GVT7</accession>
<keyword evidence="1" id="KW-0472">Membrane</keyword>
<feature type="transmembrane region" description="Helical" evidence="1">
    <location>
        <begin position="121"/>
        <end position="140"/>
    </location>
</feature>
<reference evidence="2 3" key="1">
    <citation type="submission" date="2020-10" db="EMBL/GenBank/DDBJ databases">
        <title>Phylogeny of dyella-like bacteria.</title>
        <authorList>
            <person name="Fu J."/>
        </authorList>
    </citation>
    <scope>NUCLEOTIDE SEQUENCE [LARGE SCALE GENOMIC DNA]</scope>
    <source>
        <strain evidence="2 3">DHOB09</strain>
    </source>
</reference>
<keyword evidence="1" id="KW-1133">Transmembrane helix</keyword>
<keyword evidence="3" id="KW-1185">Reference proteome</keyword>
<gene>
    <name evidence="2" type="ORF">ISN74_04235</name>
</gene>
<evidence type="ECO:0000313" key="3">
    <source>
        <dbReference type="Proteomes" id="UP000663181"/>
    </source>
</evidence>
<protein>
    <submittedName>
        <fullName evidence="2">Uncharacterized protein</fullName>
    </submittedName>
</protein>
<organism evidence="2 3">
    <name type="scientific">Dyella caseinilytica</name>
    <dbReference type="NCBI Taxonomy" id="1849581"/>
    <lineage>
        <taxon>Bacteria</taxon>
        <taxon>Pseudomonadati</taxon>
        <taxon>Pseudomonadota</taxon>
        <taxon>Gammaproteobacteria</taxon>
        <taxon>Lysobacterales</taxon>
        <taxon>Rhodanobacteraceae</taxon>
        <taxon>Dyella</taxon>
    </lineage>
</organism>
<dbReference type="Proteomes" id="UP000663181">
    <property type="component" value="Chromosome"/>
</dbReference>
<name>A0ABX7GVT7_9GAMM</name>
<proteinExistence type="predicted"/>